<gene>
    <name evidence="3" type="ORF">BG57_00505</name>
    <name evidence="2" type="ORF">GCM10010985_21490</name>
</gene>
<protein>
    <recommendedName>
        <fullName evidence="1">DUF5672 domain-containing protein</fullName>
    </recommendedName>
</protein>
<accession>A0A069P953</accession>
<evidence type="ECO:0000259" key="1">
    <source>
        <dbReference type="Pfam" id="PF18922"/>
    </source>
</evidence>
<dbReference type="Pfam" id="PF18922">
    <property type="entry name" value="DUF5672"/>
    <property type="match status" value="1"/>
</dbReference>
<feature type="domain" description="DUF5672" evidence="1">
    <location>
        <begin position="19"/>
        <end position="145"/>
    </location>
</feature>
<dbReference type="Proteomes" id="UP000597138">
    <property type="component" value="Unassembled WGS sequence"/>
</dbReference>
<reference evidence="5" key="3">
    <citation type="journal article" date="2019" name="Int. J. Syst. Evol. Microbiol.">
        <title>The Global Catalogue of Microorganisms (GCM) 10K type strain sequencing project: providing services to taxonomists for standard genome sequencing and annotation.</title>
        <authorList>
            <consortium name="The Broad Institute Genomics Platform"/>
            <consortium name="The Broad Institute Genome Sequencing Center for Infectious Disease"/>
            <person name="Wu L."/>
            <person name="Ma J."/>
        </authorList>
    </citation>
    <scope>NUCLEOTIDE SEQUENCE [LARGE SCALE GENOMIC DNA]</scope>
    <source>
        <strain evidence="5">CGMCC 1.11013</strain>
    </source>
</reference>
<evidence type="ECO:0000313" key="4">
    <source>
        <dbReference type="Proteomes" id="UP000027439"/>
    </source>
</evidence>
<sequence length="251" mass="27877">MLTDQHIECDARVALIAPIRSKQEYSQFILKELGQYITTPWVLLVQWDGYVVAPSAWTDEFLAYDYIGARWPSYSDGMAVGNGGFSLRSKRLLNALSSDSGFTPDATTGEDELICRAFRPALETNYGIRFAPEDVADRFSVEIAPTPGPTFGFHGLFNMHRLPEDDILFVTEHAHERTVSTSEFIGFWARCSAGGRTSAANQIYDRIRKVFSTAIIEHVLANNGTAAADAAEQVARAEALYIERQAVSNRD</sequence>
<dbReference type="InterPro" id="IPR043729">
    <property type="entry name" value="DUF5672"/>
</dbReference>
<evidence type="ECO:0000313" key="3">
    <source>
        <dbReference type="EMBL" id="KDR37143.1"/>
    </source>
</evidence>
<dbReference type="Proteomes" id="UP000027439">
    <property type="component" value="Unassembled WGS sequence"/>
</dbReference>
<evidence type="ECO:0000313" key="5">
    <source>
        <dbReference type="Proteomes" id="UP000597138"/>
    </source>
</evidence>
<dbReference type="EMBL" id="JFHE01000001">
    <property type="protein sequence ID" value="KDR37143.1"/>
    <property type="molecule type" value="Genomic_DNA"/>
</dbReference>
<keyword evidence="5" id="KW-1185">Reference proteome</keyword>
<evidence type="ECO:0000313" key="2">
    <source>
        <dbReference type="EMBL" id="GGD66923.1"/>
    </source>
</evidence>
<name>A0A069P953_9BURK</name>
<reference evidence="2" key="1">
    <citation type="journal article" date="2014" name="Int. J. Syst. Evol. Microbiol.">
        <title>Complete genome of a new Firmicutes species belonging to the dominant human colonic microbiota ('Ruminococcus bicirculans') reveals two chromosomes and a selective capacity to utilize plant glucans.</title>
        <authorList>
            <consortium name="NISC Comparative Sequencing Program"/>
            <person name="Wegmann U."/>
            <person name="Louis P."/>
            <person name="Goesmann A."/>
            <person name="Henrissat B."/>
            <person name="Duncan S.H."/>
            <person name="Flint H.J."/>
        </authorList>
    </citation>
    <scope>NUCLEOTIDE SEQUENCE</scope>
    <source>
        <strain evidence="2">CGMCC 1.11013</strain>
    </source>
</reference>
<reference evidence="3 4" key="2">
    <citation type="submission" date="2014-03" db="EMBL/GenBank/DDBJ databases">
        <title>Draft Genome Sequences of Four Burkholderia Strains.</title>
        <authorList>
            <person name="Liu X.Y."/>
            <person name="Li C.X."/>
            <person name="Xu J.H."/>
        </authorList>
    </citation>
    <scope>NUCLEOTIDE SEQUENCE [LARGE SCALE GENOMIC DNA]</scope>
    <source>
        <strain evidence="3 4">R27</strain>
    </source>
</reference>
<dbReference type="AlphaFoldDB" id="A0A069P953"/>
<proteinExistence type="predicted"/>
<organism evidence="3 4">
    <name type="scientific">Caballeronia grimmiae</name>
    <dbReference type="NCBI Taxonomy" id="1071679"/>
    <lineage>
        <taxon>Bacteria</taxon>
        <taxon>Pseudomonadati</taxon>
        <taxon>Pseudomonadota</taxon>
        <taxon>Betaproteobacteria</taxon>
        <taxon>Burkholderiales</taxon>
        <taxon>Burkholderiaceae</taxon>
        <taxon>Caballeronia</taxon>
    </lineage>
</organism>
<comment type="caution">
    <text evidence="3">The sequence shown here is derived from an EMBL/GenBank/DDBJ whole genome shotgun (WGS) entry which is preliminary data.</text>
</comment>
<reference evidence="2" key="4">
    <citation type="submission" date="2024-05" db="EMBL/GenBank/DDBJ databases">
        <authorList>
            <person name="Sun Q."/>
            <person name="Zhou Y."/>
        </authorList>
    </citation>
    <scope>NUCLEOTIDE SEQUENCE</scope>
    <source>
        <strain evidence="2">CGMCC 1.11013</strain>
    </source>
</reference>
<dbReference type="EMBL" id="BMEG01000003">
    <property type="protein sequence ID" value="GGD66923.1"/>
    <property type="molecule type" value="Genomic_DNA"/>
</dbReference>
<dbReference type="eggNOG" id="ENOG5032S2D">
    <property type="taxonomic scope" value="Bacteria"/>
</dbReference>